<dbReference type="Pfam" id="PF01614">
    <property type="entry name" value="IclR_C"/>
    <property type="match status" value="1"/>
</dbReference>
<keyword evidence="3" id="KW-0804">Transcription</keyword>
<dbReference type="InterPro" id="IPR036390">
    <property type="entry name" value="WH_DNA-bd_sf"/>
</dbReference>
<dbReference type="KEGG" id="nml:Namu_1345"/>
<feature type="domain" description="HTH iclR-type" evidence="4">
    <location>
        <begin position="12"/>
        <end position="73"/>
    </location>
</feature>
<dbReference type="PANTHER" id="PTHR30136:SF24">
    <property type="entry name" value="HTH-TYPE TRANSCRIPTIONAL REPRESSOR ALLR"/>
    <property type="match status" value="1"/>
</dbReference>
<dbReference type="Pfam" id="PF09339">
    <property type="entry name" value="HTH_IclR"/>
    <property type="match status" value="1"/>
</dbReference>
<dbReference type="STRING" id="479431.Namu_1345"/>
<name>C8XDT4_NAKMY</name>
<dbReference type="eggNOG" id="COG1414">
    <property type="taxonomic scope" value="Bacteria"/>
</dbReference>
<keyword evidence="2" id="KW-0238">DNA-binding</keyword>
<evidence type="ECO:0000259" key="4">
    <source>
        <dbReference type="PROSITE" id="PS51077"/>
    </source>
</evidence>
<evidence type="ECO:0000256" key="2">
    <source>
        <dbReference type="ARBA" id="ARBA00023125"/>
    </source>
</evidence>
<dbReference type="HOGENOM" id="CLU_062618_5_4_11"/>
<evidence type="ECO:0000313" key="7">
    <source>
        <dbReference type="Proteomes" id="UP000002218"/>
    </source>
</evidence>
<organism evidence="6 7">
    <name type="scientific">Nakamurella multipartita (strain ATCC 700099 / DSM 44233 / CIP 104796 / JCM 9543 / NBRC 105858 / Y-104)</name>
    <name type="common">Microsphaera multipartita</name>
    <dbReference type="NCBI Taxonomy" id="479431"/>
    <lineage>
        <taxon>Bacteria</taxon>
        <taxon>Bacillati</taxon>
        <taxon>Actinomycetota</taxon>
        <taxon>Actinomycetes</taxon>
        <taxon>Nakamurellales</taxon>
        <taxon>Nakamurellaceae</taxon>
        <taxon>Nakamurella</taxon>
    </lineage>
</organism>
<gene>
    <name evidence="6" type="ordered locus">Namu_1345</name>
</gene>
<dbReference type="GO" id="GO:0045892">
    <property type="term" value="P:negative regulation of DNA-templated transcription"/>
    <property type="evidence" value="ECO:0007669"/>
    <property type="project" value="TreeGrafter"/>
</dbReference>
<dbReference type="SUPFAM" id="SSF55781">
    <property type="entry name" value="GAF domain-like"/>
    <property type="match status" value="1"/>
</dbReference>
<dbReference type="InterPro" id="IPR014757">
    <property type="entry name" value="Tscrpt_reg_IclR_C"/>
</dbReference>
<keyword evidence="1" id="KW-0805">Transcription regulation</keyword>
<accession>C8XDT4</accession>
<dbReference type="OrthoDB" id="156285at2"/>
<dbReference type="InParanoid" id="C8XDT4"/>
<dbReference type="AlphaFoldDB" id="C8XDT4"/>
<evidence type="ECO:0000256" key="3">
    <source>
        <dbReference type="ARBA" id="ARBA00023163"/>
    </source>
</evidence>
<proteinExistence type="predicted"/>
<dbReference type="InterPro" id="IPR036388">
    <property type="entry name" value="WH-like_DNA-bd_sf"/>
</dbReference>
<dbReference type="InterPro" id="IPR050707">
    <property type="entry name" value="HTH_MetabolicPath_Reg"/>
</dbReference>
<dbReference type="PROSITE" id="PS51078">
    <property type="entry name" value="ICLR_ED"/>
    <property type="match status" value="1"/>
</dbReference>
<dbReference type="EMBL" id="CP001737">
    <property type="protein sequence ID" value="ACV77748.1"/>
    <property type="molecule type" value="Genomic_DNA"/>
</dbReference>
<dbReference type="GO" id="GO:0003700">
    <property type="term" value="F:DNA-binding transcription factor activity"/>
    <property type="evidence" value="ECO:0007669"/>
    <property type="project" value="TreeGrafter"/>
</dbReference>
<dbReference type="Gene3D" id="1.10.10.10">
    <property type="entry name" value="Winged helix-like DNA-binding domain superfamily/Winged helix DNA-binding domain"/>
    <property type="match status" value="1"/>
</dbReference>
<evidence type="ECO:0000259" key="5">
    <source>
        <dbReference type="PROSITE" id="PS51078"/>
    </source>
</evidence>
<protein>
    <submittedName>
        <fullName evidence="6">Transcriptional regulator, IclR family</fullName>
    </submittedName>
</protein>
<reference evidence="6 7" key="2">
    <citation type="journal article" date="2010" name="Stand. Genomic Sci.">
        <title>Complete genome sequence of Nakamurella multipartita type strain (Y-104).</title>
        <authorList>
            <person name="Tice H."/>
            <person name="Mayilraj S."/>
            <person name="Sims D."/>
            <person name="Lapidus A."/>
            <person name="Nolan M."/>
            <person name="Lucas S."/>
            <person name="Glavina Del Rio T."/>
            <person name="Copeland A."/>
            <person name="Cheng J.F."/>
            <person name="Meincke L."/>
            <person name="Bruce D."/>
            <person name="Goodwin L."/>
            <person name="Pitluck S."/>
            <person name="Ivanova N."/>
            <person name="Mavromatis K."/>
            <person name="Ovchinnikova G."/>
            <person name="Pati A."/>
            <person name="Chen A."/>
            <person name="Palaniappan K."/>
            <person name="Land M."/>
            <person name="Hauser L."/>
            <person name="Chang Y.J."/>
            <person name="Jeffries C.D."/>
            <person name="Detter J.C."/>
            <person name="Brettin T."/>
            <person name="Rohde M."/>
            <person name="Goker M."/>
            <person name="Bristow J."/>
            <person name="Eisen J.A."/>
            <person name="Markowitz V."/>
            <person name="Hugenholtz P."/>
            <person name="Kyrpides N.C."/>
            <person name="Klenk H.P."/>
            <person name="Chen F."/>
        </authorList>
    </citation>
    <scope>NUCLEOTIDE SEQUENCE [LARGE SCALE GENOMIC DNA]</scope>
    <source>
        <strain evidence="7">ATCC 700099 / DSM 44233 / CIP 104796 / JCM 9543 / NBRC 105858 / Y-104</strain>
    </source>
</reference>
<evidence type="ECO:0000313" key="6">
    <source>
        <dbReference type="EMBL" id="ACV77748.1"/>
    </source>
</evidence>
<dbReference type="RefSeq" id="WP_015746655.1">
    <property type="nucleotide sequence ID" value="NC_013235.1"/>
</dbReference>
<sequence>MAQATGTATGGAQTLARGLSALKAVVAAPDGLSAQDVGDLLGVHRTIAYRLLTTLVDAGLVSRGQDGRFRGAVGLLQLTAGAFHTLRATAVPILRRLANDVGSTVSLLVVENDEAVALAVVESETSRYRIVFAEGSTHPLDRGAAGHALSSIRPATAQDSDRVRKARADGYATSFAEVEPGAYGLAVPVPSPDPAVAACINLITYRPELIEQARPAVMAAAAELGRALVAAPD</sequence>
<dbReference type="SUPFAM" id="SSF46785">
    <property type="entry name" value="Winged helix' DNA-binding domain"/>
    <property type="match status" value="1"/>
</dbReference>
<feature type="domain" description="IclR-ED" evidence="5">
    <location>
        <begin position="74"/>
        <end position="230"/>
    </location>
</feature>
<dbReference type="SMART" id="SM00346">
    <property type="entry name" value="HTH_ICLR"/>
    <property type="match status" value="1"/>
</dbReference>
<dbReference type="PANTHER" id="PTHR30136">
    <property type="entry name" value="HELIX-TURN-HELIX TRANSCRIPTIONAL REGULATOR, ICLR FAMILY"/>
    <property type="match status" value="1"/>
</dbReference>
<reference evidence="7" key="1">
    <citation type="submission" date="2009-09" db="EMBL/GenBank/DDBJ databases">
        <title>The complete genome of Nakamurella multipartita DSM 44233.</title>
        <authorList>
            <consortium name="US DOE Joint Genome Institute (JGI-PGF)"/>
            <person name="Lucas S."/>
            <person name="Copeland A."/>
            <person name="Lapidus A."/>
            <person name="Glavina del Rio T."/>
            <person name="Dalin E."/>
            <person name="Tice H."/>
            <person name="Bruce D."/>
            <person name="Goodwin L."/>
            <person name="Pitluck S."/>
            <person name="Kyrpides N."/>
            <person name="Mavromatis K."/>
            <person name="Ivanova N."/>
            <person name="Ovchinnikova G."/>
            <person name="Sims D."/>
            <person name="Meincke L."/>
            <person name="Brettin T."/>
            <person name="Detter J.C."/>
            <person name="Han C."/>
            <person name="Larimer F."/>
            <person name="Land M."/>
            <person name="Hauser L."/>
            <person name="Markowitz V."/>
            <person name="Cheng J.-F."/>
            <person name="Hugenholtz P."/>
            <person name="Woyke T."/>
            <person name="Wu D."/>
            <person name="Klenk H.-P."/>
            <person name="Eisen J.A."/>
        </authorList>
    </citation>
    <scope>NUCLEOTIDE SEQUENCE [LARGE SCALE GENOMIC DNA]</scope>
    <source>
        <strain evidence="7">ATCC 700099 / DSM 44233 / CIP 104796 / JCM 9543 / NBRC 105858 / Y-104</strain>
    </source>
</reference>
<dbReference type="InterPro" id="IPR029016">
    <property type="entry name" value="GAF-like_dom_sf"/>
</dbReference>
<dbReference type="PROSITE" id="PS51077">
    <property type="entry name" value="HTH_ICLR"/>
    <property type="match status" value="1"/>
</dbReference>
<keyword evidence="7" id="KW-1185">Reference proteome</keyword>
<dbReference type="Proteomes" id="UP000002218">
    <property type="component" value="Chromosome"/>
</dbReference>
<dbReference type="GO" id="GO:0003677">
    <property type="term" value="F:DNA binding"/>
    <property type="evidence" value="ECO:0007669"/>
    <property type="project" value="UniProtKB-KW"/>
</dbReference>
<evidence type="ECO:0000256" key="1">
    <source>
        <dbReference type="ARBA" id="ARBA00023015"/>
    </source>
</evidence>
<dbReference type="Gene3D" id="3.30.450.40">
    <property type="match status" value="2"/>
</dbReference>
<dbReference type="InterPro" id="IPR005471">
    <property type="entry name" value="Tscrpt_reg_IclR_N"/>
</dbReference>